<accession>A0A9P6VTE9</accession>
<evidence type="ECO:0000313" key="3">
    <source>
        <dbReference type="Proteomes" id="UP000777482"/>
    </source>
</evidence>
<feature type="compositionally biased region" description="Basic and acidic residues" evidence="1">
    <location>
        <begin position="547"/>
        <end position="557"/>
    </location>
</feature>
<gene>
    <name evidence="2" type="ORF">C6P46_001761</name>
</gene>
<sequence>MDRSTPDKIAQTGKLSDRIARLGLGSPSTSPTSASSTAPPSRSPDSVRTGAVTRVSDKISRFQAQAEDRPLLPEGGSFGLAPAKPRSSTGGVGGSGSRDRHGDERQRVVSLGAGRAPVPLGVVTPRSVSANTSPNLSSTPPTGSPALSRSSSAASSRNGALTLENIKVPSATEGGGGEATPVASPDGSPATSTAAAYLDALPPMPRTPGAVSVSSMRVETGSIASEGRASTTDLDLSASDLPTPTHSPLSSPIISGLTVPASTTGSVSSADGIAPAKVPSLLTDLKAPLLNASRPGSVVSFSSMTVEAPSEDVANVSVVSSSTSETPALATATSQEEPTEEEGVNETRAAESDLAEAERIERTRQELAQYEHDVEDPPAPSPFAAPGERQNDEAGAPVEPPFVNNAEEHSAGFVADKDTEPEGDAVSTSPLRKASPIPDVKCSDCGQDVPLLELADHSCDTADVPEPSTPPGASTPLVAPVPLVGSGRADPDVPDEPLEDDILDPNAATSDLAGRAKKSSKEDKLDAFVPQTDDLVPEDVLDAYGDEENHAPEHPSGHEPQAGTTAVPSSAKTSVDSFKRESGTGMPRSPSSDLPLPGRYYTSDDEDHGEPGSATIVRSASTQ</sequence>
<feature type="compositionally biased region" description="Polar residues" evidence="1">
    <location>
        <begin position="562"/>
        <end position="576"/>
    </location>
</feature>
<feature type="compositionally biased region" description="Low complexity" evidence="1">
    <location>
        <begin position="241"/>
        <end position="254"/>
    </location>
</feature>
<dbReference type="EMBL" id="PUHQ01000151">
    <property type="protein sequence ID" value="KAG0654376.1"/>
    <property type="molecule type" value="Genomic_DNA"/>
</dbReference>
<feature type="compositionally biased region" description="Acidic residues" evidence="1">
    <location>
        <begin position="492"/>
        <end position="503"/>
    </location>
</feature>
<comment type="caution">
    <text evidence="2">The sequence shown here is derived from an EMBL/GenBank/DDBJ whole genome shotgun (WGS) entry which is preliminary data.</text>
</comment>
<protein>
    <submittedName>
        <fullName evidence="2">Uncharacterized protein</fullName>
    </submittedName>
</protein>
<keyword evidence="3" id="KW-1185">Reference proteome</keyword>
<organism evidence="2 3">
    <name type="scientific">Rhodotorula mucilaginosa</name>
    <name type="common">Yeast</name>
    <name type="synonym">Rhodotorula rubra</name>
    <dbReference type="NCBI Taxonomy" id="5537"/>
    <lineage>
        <taxon>Eukaryota</taxon>
        <taxon>Fungi</taxon>
        <taxon>Dikarya</taxon>
        <taxon>Basidiomycota</taxon>
        <taxon>Pucciniomycotina</taxon>
        <taxon>Microbotryomycetes</taxon>
        <taxon>Sporidiobolales</taxon>
        <taxon>Sporidiobolaceae</taxon>
        <taxon>Rhodotorula</taxon>
    </lineage>
</organism>
<proteinExistence type="predicted"/>
<feature type="compositionally biased region" description="Acidic residues" evidence="1">
    <location>
        <begin position="535"/>
        <end position="546"/>
    </location>
</feature>
<evidence type="ECO:0000256" key="1">
    <source>
        <dbReference type="SAM" id="MobiDB-lite"/>
    </source>
</evidence>
<feature type="compositionally biased region" description="Basic and acidic residues" evidence="1">
    <location>
        <begin position="348"/>
        <end position="372"/>
    </location>
</feature>
<feature type="compositionally biased region" description="Basic and acidic residues" evidence="1">
    <location>
        <begin position="55"/>
        <end position="71"/>
    </location>
</feature>
<feature type="compositionally biased region" description="Low complexity" evidence="1">
    <location>
        <begin position="26"/>
        <end position="46"/>
    </location>
</feature>
<name>A0A9P6VTE9_RHOMI</name>
<dbReference type="OrthoDB" id="2528304at2759"/>
<feature type="compositionally biased region" description="Basic and acidic residues" evidence="1">
    <location>
        <begin position="406"/>
        <end position="420"/>
    </location>
</feature>
<dbReference type="Proteomes" id="UP000777482">
    <property type="component" value="Unassembled WGS sequence"/>
</dbReference>
<feature type="region of interest" description="Disordered" evidence="1">
    <location>
        <begin position="1"/>
        <end position="254"/>
    </location>
</feature>
<feature type="region of interest" description="Disordered" evidence="1">
    <location>
        <begin position="456"/>
        <end position="623"/>
    </location>
</feature>
<feature type="compositionally biased region" description="Basic and acidic residues" evidence="1">
    <location>
        <begin position="97"/>
        <end position="107"/>
    </location>
</feature>
<feature type="region of interest" description="Disordered" evidence="1">
    <location>
        <begin position="317"/>
        <end position="444"/>
    </location>
</feature>
<evidence type="ECO:0000313" key="2">
    <source>
        <dbReference type="EMBL" id="KAG0654376.1"/>
    </source>
</evidence>
<feature type="compositionally biased region" description="Polar residues" evidence="1">
    <location>
        <begin position="126"/>
        <end position="147"/>
    </location>
</feature>
<reference evidence="2 3" key="1">
    <citation type="submission" date="2020-11" db="EMBL/GenBank/DDBJ databases">
        <title>Kefir isolates.</title>
        <authorList>
            <person name="Marcisauskas S."/>
            <person name="Kim Y."/>
            <person name="Blasche S."/>
        </authorList>
    </citation>
    <scope>NUCLEOTIDE SEQUENCE [LARGE SCALE GENOMIC DNA]</scope>
    <source>
        <strain evidence="2 3">KR</strain>
    </source>
</reference>
<feature type="compositionally biased region" description="Low complexity" evidence="1">
    <location>
        <begin position="148"/>
        <end position="157"/>
    </location>
</feature>
<dbReference type="AlphaFoldDB" id="A0A9P6VTE9"/>